<keyword evidence="2" id="KW-0812">Transmembrane</keyword>
<feature type="region of interest" description="Disordered" evidence="1">
    <location>
        <begin position="1"/>
        <end position="22"/>
    </location>
</feature>
<keyword evidence="2" id="KW-0472">Membrane</keyword>
<protein>
    <submittedName>
        <fullName evidence="3">Uncharacterized protein</fullName>
    </submittedName>
</protein>
<evidence type="ECO:0000256" key="1">
    <source>
        <dbReference type="SAM" id="MobiDB-lite"/>
    </source>
</evidence>
<keyword evidence="4" id="KW-1185">Reference proteome</keyword>
<dbReference type="EMBL" id="RCUX01000001">
    <property type="protein sequence ID" value="RLP77862.1"/>
    <property type="molecule type" value="Genomic_DNA"/>
</dbReference>
<organism evidence="3 4">
    <name type="scientific">Mycetocola tolaasinivorans</name>
    <dbReference type="NCBI Taxonomy" id="76635"/>
    <lineage>
        <taxon>Bacteria</taxon>
        <taxon>Bacillati</taxon>
        <taxon>Actinomycetota</taxon>
        <taxon>Actinomycetes</taxon>
        <taxon>Micrococcales</taxon>
        <taxon>Microbacteriaceae</taxon>
        <taxon>Mycetocola</taxon>
    </lineage>
</organism>
<sequence length="150" mass="15963">MSHEPHQSSTAAAENPLLDPRGGRTATQIRAAKKGAVIQALVGAVVGAITLPGVFFVLLWGILDEHFWMLIFAPIIPVLVFWGLDALMNETRWSLLRGLIAGVCVLVGIVLTLLPGINVIGLLGIGAVGGFVGVLLSRIRELVRRPATTR</sequence>
<comment type="caution">
    <text evidence="3">The sequence shown here is derived from an EMBL/GenBank/DDBJ whole genome shotgun (WGS) entry which is preliminary data.</text>
</comment>
<name>A0A3L7AEN5_9MICO</name>
<feature type="transmembrane region" description="Helical" evidence="2">
    <location>
        <begin position="95"/>
        <end position="113"/>
    </location>
</feature>
<proteinExistence type="predicted"/>
<dbReference type="RefSeq" id="WP_121646955.1">
    <property type="nucleotide sequence ID" value="NZ_RCUX01000001.1"/>
</dbReference>
<evidence type="ECO:0000256" key="2">
    <source>
        <dbReference type="SAM" id="Phobius"/>
    </source>
</evidence>
<feature type="transmembrane region" description="Helical" evidence="2">
    <location>
        <begin position="67"/>
        <end position="88"/>
    </location>
</feature>
<feature type="transmembrane region" description="Helical" evidence="2">
    <location>
        <begin position="119"/>
        <end position="136"/>
    </location>
</feature>
<dbReference type="Proteomes" id="UP000272503">
    <property type="component" value="Unassembled WGS sequence"/>
</dbReference>
<accession>A0A3L7AEN5</accession>
<reference evidence="3 4" key="1">
    <citation type="submission" date="2018-10" db="EMBL/GenBank/DDBJ databases">
        <authorList>
            <person name="Li J."/>
        </authorList>
    </citation>
    <scope>NUCLEOTIDE SEQUENCE [LARGE SCALE GENOMIC DNA]</scope>
    <source>
        <strain evidence="3 4">IF 016277</strain>
    </source>
</reference>
<feature type="transmembrane region" description="Helical" evidence="2">
    <location>
        <begin position="40"/>
        <end position="61"/>
    </location>
</feature>
<gene>
    <name evidence="3" type="ORF">D9V32_00565</name>
</gene>
<dbReference type="AlphaFoldDB" id="A0A3L7AEN5"/>
<evidence type="ECO:0000313" key="3">
    <source>
        <dbReference type="EMBL" id="RLP77862.1"/>
    </source>
</evidence>
<keyword evidence="2" id="KW-1133">Transmembrane helix</keyword>
<evidence type="ECO:0000313" key="4">
    <source>
        <dbReference type="Proteomes" id="UP000272503"/>
    </source>
</evidence>